<dbReference type="PROSITE" id="PS50125">
    <property type="entry name" value="GUANYLATE_CYCLASE_2"/>
    <property type="match status" value="2"/>
</dbReference>
<keyword evidence="2" id="KW-0067">ATP-binding</keyword>
<evidence type="ECO:0000259" key="4">
    <source>
        <dbReference type="PROSITE" id="PS50125"/>
    </source>
</evidence>
<keyword evidence="1" id="KW-0547">Nucleotide-binding</keyword>
<dbReference type="InterPro" id="IPR029787">
    <property type="entry name" value="Nucleotide_cyclase"/>
</dbReference>
<dbReference type="Proteomes" id="UP001153069">
    <property type="component" value="Unassembled WGS sequence"/>
</dbReference>
<feature type="compositionally biased region" description="Basic residues" evidence="3">
    <location>
        <begin position="271"/>
        <end position="283"/>
    </location>
</feature>
<reference evidence="5" key="1">
    <citation type="submission" date="2020-06" db="EMBL/GenBank/DDBJ databases">
        <authorList>
            <consortium name="Plant Systems Biology data submission"/>
        </authorList>
    </citation>
    <scope>NUCLEOTIDE SEQUENCE</scope>
    <source>
        <strain evidence="5">D6</strain>
    </source>
</reference>
<feature type="region of interest" description="Disordered" evidence="3">
    <location>
        <begin position="363"/>
        <end position="397"/>
    </location>
</feature>
<keyword evidence="6" id="KW-1185">Reference proteome</keyword>
<feature type="region of interest" description="Disordered" evidence="3">
    <location>
        <begin position="120"/>
        <end position="144"/>
    </location>
</feature>
<dbReference type="EMBL" id="CAICTM010001193">
    <property type="protein sequence ID" value="CAB9521447.1"/>
    <property type="molecule type" value="Genomic_DNA"/>
</dbReference>
<feature type="domain" description="Guanylate cyclase" evidence="4">
    <location>
        <begin position="834"/>
        <end position="869"/>
    </location>
</feature>
<dbReference type="GO" id="GO:0005524">
    <property type="term" value="F:ATP binding"/>
    <property type="evidence" value="ECO:0007669"/>
    <property type="project" value="UniProtKB-KW"/>
</dbReference>
<dbReference type="GO" id="GO:0035556">
    <property type="term" value="P:intracellular signal transduction"/>
    <property type="evidence" value="ECO:0007669"/>
    <property type="project" value="InterPro"/>
</dbReference>
<evidence type="ECO:0000256" key="2">
    <source>
        <dbReference type="ARBA" id="ARBA00022840"/>
    </source>
</evidence>
<dbReference type="SUPFAM" id="SSF55073">
    <property type="entry name" value="Nucleotide cyclase"/>
    <property type="match status" value="2"/>
</dbReference>
<sequence>MGPSIIKVKAPRRGSATASTSSCSSGLNNHNDNNNADQGRQQVKEGIRDGPSSPPGKAHRRVSFTTATTMEDPPSVVLVGDSLANTTCSEPPPGDAWMTDKTFSASADTLPSCNRRAQHTTNMMDNNSSTHSSSPPSKGNHYAYSSSSAATSSYLQFSQSFPAARPTRTKRSASRRTSLDSCSTFSSAYSSSCYSTGGSLASLLISKDEAFQRTKLLECVEWLSRHLSRHVVQQLMAQVLKQQPLMLNSGVCHPQEVACTTNNGTANNHQTRARRGGAKRRRASASGVVGSSIRTYSQSPSSEIMASTRPKRHSQPTLSNHNNELNSPARRSCSVVQCKTIGNDDGAAPHDHDGLMMMMEASEQRCEQRRIKTQQSLDRLSSSFNDDMSLSDDDDDDEASIDLAAFDDEEPANGDHEPDTAVSFGMIPPDYHPAALLLVDISGFTSLSNRLSLQSLSETINAYFQRIVTCIQDYGGDVVRFAGDAVMAEWRVDEGEENDDRCVQLATACACQIIGRCSNYRVYEDKAETTLVASLNVHCGIGYGTIVGFHAGDDRRREFLLLGDPIHQASEGIRLGKEGEVVASPQAFKRLRSTTGQNMDDGHEAETLEEEGPRVVFSSRDDWQETRPIFLDTEKVLIPPPLSSASSKLATKTWKSLLRDWDVASLFRLQELMSLYVHPNVVEGELFTSVFHCKRALASASFDSDSSSEASCEQNHNRQEGLKQDQRMLQSEAEIRKVFTVFLQPEISVDVTGDPIDDQAMMATLNQVMVLANRELARFKGRLRQFIVDDKGVVLIANFGLRGTALDCMIETHAMPFAASLRSALQSEANVTCRLGATYDDAYCGVVGGISRHEYAVLGPSVNLAARLMCSKQNRGFLVASGVHGDATGWSFRALQPVKAKGYAEPVPIFEPVMHRRSQWTRLSEIFVGREEELESIMVLSEDLLRSGCSSAKMVLISGSSGMGKSSLMTQAIGQILEECDKSKHSHLFLAQVCCEGDLFRPLSVLGPVLLDILARAGKKPEVACADDCPAVETVHGPAGTALCNSDGAVAVEQFYAACLDANVTNEYIEAIYSLVFHHKWPDLEGTEDSYSNIAASHCWSTAEKNSLAQQVVSILLHSTVDLDLVLLGVDNVSFMDEFSWKVIEMWYANACNLIVLGASNASTVKDFNMSAAFWDYLFNEALGLNSFLHIELPPMGLDDIDKLISYHEKAKNITCLPSDAVRKEYGRELYLQSGGKPRLAVDMIARFGVSAVVSPEVFDGNTTKQASNRREFHPVGSMDSDGDSSFAAHVLQRLDSVPATVRTHLNLAAILGEFFSAQDVIVVMETYRGIKAEEREDHAELVLEALHEAVSFGILNAESNDSGADIATRFGFTHGAWRKKILQLTLNSWRDDILGLVEQNCGCSAGSNGFSLAHYGHAD</sequence>
<evidence type="ECO:0000256" key="1">
    <source>
        <dbReference type="ARBA" id="ARBA00022741"/>
    </source>
</evidence>
<feature type="compositionally biased region" description="Low complexity" evidence="3">
    <location>
        <begin position="15"/>
        <end position="35"/>
    </location>
</feature>
<feature type="region of interest" description="Disordered" evidence="3">
    <location>
        <begin position="1"/>
        <end position="60"/>
    </location>
</feature>
<dbReference type="SUPFAM" id="SSF52540">
    <property type="entry name" value="P-loop containing nucleoside triphosphate hydrolases"/>
    <property type="match status" value="1"/>
</dbReference>
<comment type="caution">
    <text evidence="5">The sequence shown here is derived from an EMBL/GenBank/DDBJ whole genome shotgun (WGS) entry which is preliminary data.</text>
</comment>
<accession>A0A9N8EHZ6</accession>
<dbReference type="OrthoDB" id="195026at2759"/>
<feature type="compositionally biased region" description="Polar residues" evidence="3">
    <location>
        <begin position="315"/>
        <end position="326"/>
    </location>
</feature>
<dbReference type="InterPro" id="IPR001054">
    <property type="entry name" value="A/G_cyclase"/>
</dbReference>
<dbReference type="GO" id="GO:0005737">
    <property type="term" value="C:cytoplasm"/>
    <property type="evidence" value="ECO:0007669"/>
    <property type="project" value="TreeGrafter"/>
</dbReference>
<dbReference type="CDD" id="cd07302">
    <property type="entry name" value="CHD"/>
    <property type="match status" value="2"/>
</dbReference>
<dbReference type="InterPro" id="IPR027417">
    <property type="entry name" value="P-loop_NTPase"/>
</dbReference>
<feature type="region of interest" description="Disordered" evidence="3">
    <location>
        <begin position="263"/>
        <end position="331"/>
    </location>
</feature>
<evidence type="ECO:0000313" key="6">
    <source>
        <dbReference type="Proteomes" id="UP001153069"/>
    </source>
</evidence>
<evidence type="ECO:0000256" key="3">
    <source>
        <dbReference type="SAM" id="MobiDB-lite"/>
    </source>
</evidence>
<dbReference type="Pfam" id="PF00211">
    <property type="entry name" value="Guanylate_cyc"/>
    <property type="match status" value="1"/>
</dbReference>
<organism evidence="5 6">
    <name type="scientific">Seminavis robusta</name>
    <dbReference type="NCBI Taxonomy" id="568900"/>
    <lineage>
        <taxon>Eukaryota</taxon>
        <taxon>Sar</taxon>
        <taxon>Stramenopiles</taxon>
        <taxon>Ochrophyta</taxon>
        <taxon>Bacillariophyta</taxon>
        <taxon>Bacillariophyceae</taxon>
        <taxon>Bacillariophycidae</taxon>
        <taxon>Naviculales</taxon>
        <taxon>Naviculaceae</taxon>
        <taxon>Seminavis</taxon>
    </lineage>
</organism>
<dbReference type="Gene3D" id="3.40.50.300">
    <property type="entry name" value="P-loop containing nucleotide triphosphate hydrolases"/>
    <property type="match status" value="1"/>
</dbReference>
<feature type="compositionally biased region" description="Polar residues" evidence="3">
    <location>
        <begin position="292"/>
        <end position="305"/>
    </location>
</feature>
<dbReference type="GO" id="GO:0009190">
    <property type="term" value="P:cyclic nucleotide biosynthetic process"/>
    <property type="evidence" value="ECO:0007669"/>
    <property type="project" value="InterPro"/>
</dbReference>
<dbReference type="Gene3D" id="3.30.70.1230">
    <property type="entry name" value="Nucleotide cyclase"/>
    <property type="match status" value="2"/>
</dbReference>
<dbReference type="GO" id="GO:0004016">
    <property type="term" value="F:adenylate cyclase activity"/>
    <property type="evidence" value="ECO:0007669"/>
    <property type="project" value="TreeGrafter"/>
</dbReference>
<feature type="domain" description="Guanylate cyclase" evidence="4">
    <location>
        <begin position="435"/>
        <end position="573"/>
    </location>
</feature>
<dbReference type="PANTHER" id="PTHR16305">
    <property type="entry name" value="TESTICULAR SOLUBLE ADENYLYL CYCLASE"/>
    <property type="match status" value="1"/>
</dbReference>
<proteinExistence type="predicted"/>
<name>A0A9N8EHZ6_9STRA</name>
<protein>
    <submittedName>
        <fullName evidence="5">Cyclase type 10</fullName>
    </submittedName>
</protein>
<gene>
    <name evidence="5" type="ORF">SEMRO_1195_G251400.1</name>
</gene>
<evidence type="ECO:0000313" key="5">
    <source>
        <dbReference type="EMBL" id="CAB9521447.1"/>
    </source>
</evidence>
<dbReference type="PANTHER" id="PTHR16305:SF28">
    <property type="entry name" value="GUANYLATE CYCLASE DOMAIN-CONTAINING PROTEIN"/>
    <property type="match status" value="1"/>
</dbReference>